<protein>
    <submittedName>
        <fullName evidence="1">Uncharacterized protein</fullName>
    </submittedName>
</protein>
<accession>A0A8S5MYJ5</accession>
<organism evidence="1">
    <name type="scientific">Siphoviridae sp. ctuUw41</name>
    <dbReference type="NCBI Taxonomy" id="2826503"/>
    <lineage>
        <taxon>Viruses</taxon>
        <taxon>Duplodnaviria</taxon>
        <taxon>Heunggongvirae</taxon>
        <taxon>Uroviricota</taxon>
        <taxon>Caudoviricetes</taxon>
    </lineage>
</organism>
<dbReference type="EMBL" id="BK015017">
    <property type="protein sequence ID" value="DAD87199.1"/>
    <property type="molecule type" value="Genomic_DNA"/>
</dbReference>
<name>A0A8S5MYJ5_9CAUD</name>
<sequence>MRFETGEAAGLFYLSFVLESTIGDSCGCSRLWS</sequence>
<proteinExistence type="predicted"/>
<reference evidence="1" key="1">
    <citation type="journal article" date="2021" name="Proc. Natl. Acad. Sci. U.S.A.">
        <title>A Catalog of Tens of Thousands of Viruses from Human Metagenomes Reveals Hidden Associations with Chronic Diseases.</title>
        <authorList>
            <person name="Tisza M.J."/>
            <person name="Buck C.B."/>
        </authorList>
    </citation>
    <scope>NUCLEOTIDE SEQUENCE</scope>
    <source>
        <strain evidence="1">CtuUw41</strain>
    </source>
</reference>
<evidence type="ECO:0000313" key="1">
    <source>
        <dbReference type="EMBL" id="DAD87199.1"/>
    </source>
</evidence>